<evidence type="ECO:0000313" key="2">
    <source>
        <dbReference type="Proteomes" id="UP000494252"/>
    </source>
</evidence>
<gene>
    <name evidence="1" type="ORF">LMG27177_07239</name>
</gene>
<proteinExistence type="predicted"/>
<accession>A0A6J5H4S6</accession>
<sequence>MLLAREMRTFIPLSHCSLDTSYPPPDQLRTGQIQMQPNGLVDRFTGIALLAIAPYLPTFHAAVRENPQPQAAERGTRIRRNMSFRIVDPAVLRRRLPTAIYNIRR</sequence>
<reference evidence="1 2" key="1">
    <citation type="submission" date="2020-04" db="EMBL/GenBank/DDBJ databases">
        <authorList>
            <person name="De Canck E."/>
        </authorList>
    </citation>
    <scope>NUCLEOTIDE SEQUENCE [LARGE SCALE GENOMIC DNA]</scope>
    <source>
        <strain evidence="1 2">LMG 27177</strain>
    </source>
</reference>
<dbReference type="Proteomes" id="UP000494252">
    <property type="component" value="Unassembled WGS sequence"/>
</dbReference>
<organism evidence="1 2">
    <name type="scientific">Paraburkholderia fynbosensis</name>
    <dbReference type="NCBI Taxonomy" id="1200993"/>
    <lineage>
        <taxon>Bacteria</taxon>
        <taxon>Pseudomonadati</taxon>
        <taxon>Pseudomonadota</taxon>
        <taxon>Betaproteobacteria</taxon>
        <taxon>Burkholderiales</taxon>
        <taxon>Burkholderiaceae</taxon>
        <taxon>Paraburkholderia</taxon>
    </lineage>
</organism>
<dbReference type="EMBL" id="CADIKI010000036">
    <property type="protein sequence ID" value="CAB3810483.1"/>
    <property type="molecule type" value="Genomic_DNA"/>
</dbReference>
<dbReference type="AlphaFoldDB" id="A0A6J5H4S6"/>
<evidence type="ECO:0000313" key="1">
    <source>
        <dbReference type="EMBL" id="CAB3810483.1"/>
    </source>
</evidence>
<protein>
    <submittedName>
        <fullName evidence="1">Uncharacterized protein</fullName>
    </submittedName>
</protein>
<keyword evidence="2" id="KW-1185">Reference proteome</keyword>
<name>A0A6J5H4S6_9BURK</name>